<name>A0ABN5YY05_9MYCO</name>
<evidence type="ECO:0000313" key="4">
    <source>
        <dbReference type="EMBL" id="BBX86808.1"/>
    </source>
</evidence>
<keyword evidence="2" id="KW-1133">Transmembrane helix</keyword>
<keyword evidence="2" id="KW-0472">Membrane</keyword>
<sequence>MVTEPGWYPDPLGGQGARYWDGAQWEGAIQPGAPTAPQEFPEPPPTQVKARRLWPVWAGVSLAVVIAVGSAVFVLTSPTGEGTKAAPTITPATTPEPKVSQADQVAARVQSSMQSKLDTDPDLSPLHVKVIHVDLVNKAGNEYKGIATVTTGGKTRDVPIDVTADGDKVVWEAAPGAFLFALQDMPVQAPAPTAAAPPPRPAVPPPPGAGPVEDFKICPSGLTGVASDETSCAFADSVRSSWYSQSGQSVIAYSPVTHQSYLMTCTPATTNVWPRAKRCSGVNAQGTILIVYID</sequence>
<organism evidence="4 5">
    <name type="scientific">Mycolicibacterium aubagnense</name>
    <dbReference type="NCBI Taxonomy" id="319707"/>
    <lineage>
        <taxon>Bacteria</taxon>
        <taxon>Bacillati</taxon>
        <taxon>Actinomycetota</taxon>
        <taxon>Actinomycetes</taxon>
        <taxon>Mycobacteriales</taxon>
        <taxon>Mycobacteriaceae</taxon>
        <taxon>Mycolicibacterium</taxon>
    </lineage>
</organism>
<reference evidence="4 5" key="1">
    <citation type="journal article" date="2019" name="Emerg. Microbes Infect.">
        <title>Comprehensive subspecies identification of 175 nontuberculous mycobacteria species based on 7547 genomic profiles.</title>
        <authorList>
            <person name="Matsumoto Y."/>
            <person name="Kinjo T."/>
            <person name="Motooka D."/>
            <person name="Nabeya D."/>
            <person name="Jung N."/>
            <person name="Uechi K."/>
            <person name="Horii T."/>
            <person name="Iida T."/>
            <person name="Fujita J."/>
            <person name="Nakamura S."/>
        </authorList>
    </citation>
    <scope>NUCLEOTIDE SEQUENCE [LARGE SCALE GENOMIC DNA]</scope>
    <source>
        <strain evidence="4 5">JCM 15296</strain>
    </source>
</reference>
<evidence type="ECO:0000313" key="5">
    <source>
        <dbReference type="Proteomes" id="UP000465609"/>
    </source>
</evidence>
<gene>
    <name evidence="4" type="ORF">MAUB_46810</name>
</gene>
<protein>
    <recommendedName>
        <fullName evidence="3">DUF2510 domain-containing protein</fullName>
    </recommendedName>
</protein>
<accession>A0ABN5YY05</accession>
<evidence type="ECO:0000259" key="3">
    <source>
        <dbReference type="Pfam" id="PF10708"/>
    </source>
</evidence>
<dbReference type="Proteomes" id="UP000465609">
    <property type="component" value="Chromosome"/>
</dbReference>
<dbReference type="InterPro" id="IPR018929">
    <property type="entry name" value="DUF2510"/>
</dbReference>
<feature type="region of interest" description="Disordered" evidence="1">
    <location>
        <begin position="84"/>
        <end position="103"/>
    </location>
</feature>
<evidence type="ECO:0000256" key="2">
    <source>
        <dbReference type="SAM" id="Phobius"/>
    </source>
</evidence>
<keyword evidence="5" id="KW-1185">Reference proteome</keyword>
<evidence type="ECO:0000256" key="1">
    <source>
        <dbReference type="SAM" id="MobiDB-lite"/>
    </source>
</evidence>
<feature type="compositionally biased region" description="Low complexity" evidence="1">
    <location>
        <begin position="84"/>
        <end position="95"/>
    </location>
</feature>
<proteinExistence type="predicted"/>
<feature type="domain" description="DUF2510" evidence="3">
    <location>
        <begin position="5"/>
        <end position="37"/>
    </location>
</feature>
<dbReference type="EMBL" id="AP022577">
    <property type="protein sequence ID" value="BBX86808.1"/>
    <property type="molecule type" value="Genomic_DNA"/>
</dbReference>
<dbReference type="Pfam" id="PF10708">
    <property type="entry name" value="DUF2510"/>
    <property type="match status" value="1"/>
</dbReference>
<feature type="transmembrane region" description="Helical" evidence="2">
    <location>
        <begin position="54"/>
        <end position="75"/>
    </location>
</feature>
<keyword evidence="2" id="KW-0812">Transmembrane</keyword>